<organism evidence="1 2">
    <name type="scientific">Paraburkholderia atlantica</name>
    <dbReference type="NCBI Taxonomy" id="2654982"/>
    <lineage>
        <taxon>Bacteria</taxon>
        <taxon>Pseudomonadati</taxon>
        <taxon>Pseudomonadota</taxon>
        <taxon>Betaproteobacteria</taxon>
        <taxon>Burkholderiales</taxon>
        <taxon>Burkholderiaceae</taxon>
        <taxon>Paraburkholderia</taxon>
    </lineage>
</organism>
<name>D5WA21_PARAM</name>
<accession>D5WA21</accession>
<dbReference type="RefSeq" id="WP_013088146.1">
    <property type="nucleotide sequence ID" value="NC_014117.1"/>
</dbReference>
<sequence>MTKVTKLMIFEELLKTRALLLTPYGRDFLEDPYRACIKRRELEQEVLPRLRTVQAARQVEREP</sequence>
<dbReference type="AlphaFoldDB" id="D5WA21"/>
<dbReference type="EMBL" id="CP002013">
    <property type="protein sequence ID" value="ADG14243.1"/>
    <property type="molecule type" value="Genomic_DNA"/>
</dbReference>
<evidence type="ECO:0000313" key="1">
    <source>
        <dbReference type="EMBL" id="ADG14243.1"/>
    </source>
</evidence>
<reference evidence="1 2" key="1">
    <citation type="submission" date="2010-04" db="EMBL/GenBank/DDBJ databases">
        <title>Complete sequence of chromosome 1 of Burkholderia sp. CCGE1002.</title>
        <authorList>
            <consortium name="US DOE Joint Genome Institute"/>
            <person name="Lucas S."/>
            <person name="Copeland A."/>
            <person name="Lapidus A."/>
            <person name="Cheng J.-F."/>
            <person name="Bruce D."/>
            <person name="Goodwin L."/>
            <person name="Pitluck S."/>
            <person name="Chertkov O."/>
            <person name="Detter J.C."/>
            <person name="Han C."/>
            <person name="Tapia R."/>
            <person name="Land M."/>
            <person name="Hauser L."/>
            <person name="Kyrpides N."/>
            <person name="Ovchinnikova G."/>
            <person name="Martinez-Romero E."/>
            <person name="Hernandez M.A.R."/>
            <person name="Tiedje J.M."/>
            <person name="Woyke T."/>
        </authorList>
    </citation>
    <scope>NUCLEOTIDE SEQUENCE [LARGE SCALE GENOMIC DNA]</scope>
    <source>
        <strain evidence="1 2">CCGE1002</strain>
    </source>
</reference>
<protein>
    <submittedName>
        <fullName evidence="1">Uncharacterized protein</fullName>
    </submittedName>
</protein>
<dbReference type="HOGENOM" id="CLU_2877233_0_0_4"/>
<dbReference type="GeneID" id="301091545"/>
<evidence type="ECO:0000313" key="2">
    <source>
        <dbReference type="Proteomes" id="UP000002190"/>
    </source>
</evidence>
<gene>
    <name evidence="1" type="ordered locus">BC1002_0135</name>
</gene>
<proteinExistence type="predicted"/>
<dbReference type="KEGG" id="bge:BC1002_0135"/>
<dbReference type="Proteomes" id="UP000002190">
    <property type="component" value="Chromosome 1"/>
</dbReference>
<reference evidence="1 2" key="2">
    <citation type="journal article" date="2012" name="J. Bacteriol.">
        <title>Genome Sequences of Burkholderia sp. Strains CCGE1002 and H160, Isolated from Legume Nodules in Mexico and Brazil.</title>
        <authorList>
            <person name="Ormeno-Orrillo E."/>
            <person name="Rogel M.A."/>
            <person name="Chueire L.M."/>
            <person name="Tiedje J.M."/>
            <person name="Martinez-Romero E."/>
            <person name="Hungria M."/>
        </authorList>
    </citation>
    <scope>NUCLEOTIDE SEQUENCE [LARGE SCALE GENOMIC DNA]</scope>
    <source>
        <strain evidence="1 2">CCGE1002</strain>
    </source>
</reference>